<sequence length="79" mass="8205">MAPLVPPATWDRIAGCLQMLVEQLPPPAGSRHLPTGPPGASGVLSAMPQLPQLPEQPPVEQNIAPVPGDIYAPQASQLP</sequence>
<accession>A0A9P3B913</accession>
<proteinExistence type="predicted"/>
<comment type="caution">
    <text evidence="2">The sequence shown here is derived from an EMBL/GenBank/DDBJ whole genome shotgun (WGS) entry which is preliminary data.</text>
</comment>
<feature type="compositionally biased region" description="Low complexity" evidence="1">
    <location>
        <begin position="48"/>
        <end position="61"/>
    </location>
</feature>
<evidence type="ECO:0000313" key="2">
    <source>
        <dbReference type="EMBL" id="GIJ84960.1"/>
    </source>
</evidence>
<protein>
    <submittedName>
        <fullName evidence="2">Uncharacterized protein</fullName>
    </submittedName>
</protein>
<keyword evidence="3" id="KW-1185">Reference proteome</keyword>
<evidence type="ECO:0000313" key="3">
    <source>
        <dbReference type="Proteomes" id="UP001043456"/>
    </source>
</evidence>
<organism evidence="2 3">
    <name type="scientific">Aspergillus pseudoviridinutans</name>
    <dbReference type="NCBI Taxonomy" id="1517512"/>
    <lineage>
        <taxon>Eukaryota</taxon>
        <taxon>Fungi</taxon>
        <taxon>Dikarya</taxon>
        <taxon>Ascomycota</taxon>
        <taxon>Pezizomycotina</taxon>
        <taxon>Eurotiomycetes</taxon>
        <taxon>Eurotiomycetidae</taxon>
        <taxon>Eurotiales</taxon>
        <taxon>Aspergillaceae</taxon>
        <taxon>Aspergillus</taxon>
        <taxon>Aspergillus subgen. Fumigati</taxon>
    </lineage>
</organism>
<dbReference type="EMBL" id="BHVY01000003">
    <property type="protein sequence ID" value="GIJ84960.1"/>
    <property type="molecule type" value="Genomic_DNA"/>
</dbReference>
<evidence type="ECO:0000256" key="1">
    <source>
        <dbReference type="SAM" id="MobiDB-lite"/>
    </source>
</evidence>
<feature type="region of interest" description="Disordered" evidence="1">
    <location>
        <begin position="24"/>
        <end position="79"/>
    </location>
</feature>
<dbReference type="GeneID" id="67002427"/>
<name>A0A9P3B913_9EURO</name>
<dbReference type="RefSeq" id="XP_043155707.1">
    <property type="nucleotide sequence ID" value="XM_043299772.1"/>
</dbReference>
<dbReference type="AlphaFoldDB" id="A0A9P3B913"/>
<gene>
    <name evidence="2" type="ORF">Asppvi_003815</name>
</gene>
<reference evidence="2 3" key="1">
    <citation type="submission" date="2018-10" db="EMBL/GenBank/DDBJ databases">
        <title>Pan-genome distribution and transcriptional activeness of fungal secondary metabolism genes in Aspergillus section Fumigati.</title>
        <authorList>
            <person name="Takahashi H."/>
            <person name="Umemura M."/>
            <person name="Ninomiya A."/>
            <person name="Kusuya Y."/>
            <person name="Urayama S."/>
            <person name="Shimizu M."/>
            <person name="Watanabe A."/>
            <person name="Kamei K."/>
            <person name="Yaguchi T."/>
            <person name="Hagiwara D."/>
        </authorList>
    </citation>
    <scope>NUCLEOTIDE SEQUENCE [LARGE SCALE GENOMIC DNA]</scope>
    <source>
        <strain evidence="2 3">IFM 55266</strain>
    </source>
</reference>
<dbReference type="Proteomes" id="UP001043456">
    <property type="component" value="Unassembled WGS sequence"/>
</dbReference>